<name>A0A6A5K4J5_9PLEO</name>
<feature type="compositionally biased region" description="Low complexity" evidence="1">
    <location>
        <begin position="13"/>
        <end position="26"/>
    </location>
</feature>
<dbReference type="GO" id="GO:0005739">
    <property type="term" value="C:mitochondrion"/>
    <property type="evidence" value="ECO:0007669"/>
    <property type="project" value="GOC"/>
</dbReference>
<dbReference type="Proteomes" id="UP000800040">
    <property type="component" value="Unassembled WGS sequence"/>
</dbReference>
<dbReference type="AlphaFoldDB" id="A0A6A5K4J5"/>
<feature type="region of interest" description="Disordered" evidence="1">
    <location>
        <begin position="202"/>
        <end position="226"/>
    </location>
</feature>
<feature type="region of interest" description="Disordered" evidence="1">
    <location>
        <begin position="13"/>
        <end position="77"/>
    </location>
</feature>
<dbReference type="FunFam" id="2.60.260.40:FF:000003">
    <property type="entry name" value="NADH dehydrogenase [ubiquinone] iron-sulfur protein 6, mitochondrial"/>
    <property type="match status" value="1"/>
</dbReference>
<protein>
    <submittedName>
        <fullName evidence="3">NADH-ubiquinone oxidoreductase</fullName>
    </submittedName>
</protein>
<dbReference type="GO" id="GO:0006120">
    <property type="term" value="P:mitochondrial electron transport, NADH to ubiquinone"/>
    <property type="evidence" value="ECO:0007669"/>
    <property type="project" value="TreeGrafter"/>
</dbReference>
<dbReference type="Pfam" id="PF10276">
    <property type="entry name" value="zf-CHCC"/>
    <property type="match status" value="1"/>
</dbReference>
<keyword evidence="4" id="KW-1185">Reference proteome</keyword>
<accession>A0A6A5K4J5</accession>
<feature type="domain" description="Zinc finger CHCC-type" evidence="2">
    <location>
        <begin position="147"/>
        <end position="182"/>
    </location>
</feature>
<dbReference type="EMBL" id="ML975457">
    <property type="protein sequence ID" value="KAF1829232.1"/>
    <property type="molecule type" value="Genomic_DNA"/>
</dbReference>
<keyword evidence="3" id="KW-0830">Ubiquinone</keyword>
<dbReference type="InterPro" id="IPR019401">
    <property type="entry name" value="Znf_CHCC"/>
</dbReference>
<dbReference type="Gene3D" id="2.60.260.40">
    <property type="entry name" value="q5lls5 like domains"/>
    <property type="match status" value="1"/>
</dbReference>
<sequence>MLPTTLRALRARSTAAATTLSTSRVLTHTHTHTPTRHGSTATTPNQVPANDPAAPRPTPPNVSETNAMATSSEGSFDKVLQEQPEAAEEMRITQAPNYKGIWSRSQNPRSVGMSGPRFEQSIMEDQPRPYAAIELIHKQPVRWTHDRTVSCDGGGGPLGHPRIFINTDKPQICWCTYCGLPFAHEKHRTFLEAKPKHELSYPLAPTGDAAEVNEAQKVTDEPLAQR</sequence>
<dbReference type="OrthoDB" id="307899at2759"/>
<evidence type="ECO:0000256" key="1">
    <source>
        <dbReference type="SAM" id="MobiDB-lite"/>
    </source>
</evidence>
<feature type="compositionally biased region" description="Polar residues" evidence="1">
    <location>
        <begin position="61"/>
        <end position="74"/>
    </location>
</feature>
<evidence type="ECO:0000313" key="3">
    <source>
        <dbReference type="EMBL" id="KAF1829232.1"/>
    </source>
</evidence>
<dbReference type="PANTHER" id="PTHR13156:SF0">
    <property type="entry name" value="NADH DEHYDROGENASE [UBIQUINONE] IRON-SULFUR PROTEIN 6, MITOCHONDRIAL"/>
    <property type="match status" value="1"/>
</dbReference>
<organism evidence="3 4">
    <name type="scientific">Decorospora gaudefroyi</name>
    <dbReference type="NCBI Taxonomy" id="184978"/>
    <lineage>
        <taxon>Eukaryota</taxon>
        <taxon>Fungi</taxon>
        <taxon>Dikarya</taxon>
        <taxon>Ascomycota</taxon>
        <taxon>Pezizomycotina</taxon>
        <taxon>Dothideomycetes</taxon>
        <taxon>Pleosporomycetidae</taxon>
        <taxon>Pleosporales</taxon>
        <taxon>Pleosporineae</taxon>
        <taxon>Pleosporaceae</taxon>
        <taxon>Decorospora</taxon>
    </lineage>
</organism>
<evidence type="ECO:0000313" key="4">
    <source>
        <dbReference type="Proteomes" id="UP000800040"/>
    </source>
</evidence>
<gene>
    <name evidence="3" type="ORF">BDW02DRAFT_574169</name>
</gene>
<evidence type="ECO:0000259" key="2">
    <source>
        <dbReference type="Pfam" id="PF10276"/>
    </source>
</evidence>
<dbReference type="PANTHER" id="PTHR13156">
    <property type="entry name" value="NADH-UBIQUINONE OXIDOREDUCTASE 13 KD-A SUBUNIT"/>
    <property type="match status" value="1"/>
</dbReference>
<reference evidence="3" key="1">
    <citation type="submission" date="2020-01" db="EMBL/GenBank/DDBJ databases">
        <authorList>
            <consortium name="DOE Joint Genome Institute"/>
            <person name="Haridas S."/>
            <person name="Albert R."/>
            <person name="Binder M."/>
            <person name="Bloem J."/>
            <person name="Labutti K."/>
            <person name="Salamov A."/>
            <person name="Andreopoulos B."/>
            <person name="Baker S.E."/>
            <person name="Barry K."/>
            <person name="Bills G."/>
            <person name="Bluhm B.H."/>
            <person name="Cannon C."/>
            <person name="Castanera R."/>
            <person name="Culley D.E."/>
            <person name="Daum C."/>
            <person name="Ezra D."/>
            <person name="Gonzalez J.B."/>
            <person name="Henrissat B."/>
            <person name="Kuo A."/>
            <person name="Liang C."/>
            <person name="Lipzen A."/>
            <person name="Lutzoni F."/>
            <person name="Magnuson J."/>
            <person name="Mondo S."/>
            <person name="Nolan M."/>
            <person name="Ohm R."/>
            <person name="Pangilinan J."/>
            <person name="Park H.-J."/>
            <person name="Ramirez L."/>
            <person name="Alfaro M."/>
            <person name="Sun H."/>
            <person name="Tritt A."/>
            <person name="Yoshinaga Y."/>
            <person name="Zwiers L.-H."/>
            <person name="Turgeon B.G."/>
            <person name="Goodwin S.B."/>
            <person name="Spatafora J.W."/>
            <person name="Crous P.W."/>
            <person name="Grigoriev I.V."/>
        </authorList>
    </citation>
    <scope>NUCLEOTIDE SEQUENCE</scope>
    <source>
        <strain evidence="3">P77</strain>
    </source>
</reference>
<proteinExistence type="predicted"/>